<dbReference type="GO" id="GO:0016705">
    <property type="term" value="F:oxidoreductase activity, acting on paired donors, with incorporation or reduction of molecular oxygen"/>
    <property type="evidence" value="ECO:0007669"/>
    <property type="project" value="InterPro"/>
</dbReference>
<keyword evidence="6" id="KW-0349">Heme</keyword>
<evidence type="ECO:0000256" key="8">
    <source>
        <dbReference type="ARBA" id="ARBA00022824"/>
    </source>
</evidence>
<dbReference type="GO" id="GO:0004497">
    <property type="term" value="F:monooxygenase activity"/>
    <property type="evidence" value="ECO:0007669"/>
    <property type="project" value="UniProtKB-KW"/>
</dbReference>
<dbReference type="AlphaFoldDB" id="A0A151JBH4"/>
<sequence length="76" mass="8720">ILMLLGKQWFHDRKLIGPTFHFSILYQFAVVLSEKTEILTKCLEKKIKDNSGKAVDIFPFINNATLDIICGNVAYF</sequence>
<comment type="subcellular location">
    <subcellularLocation>
        <location evidence="4">Endoplasmic reticulum membrane</location>
        <topology evidence="4">Peripheral membrane protein</topology>
    </subcellularLocation>
    <subcellularLocation>
        <location evidence="3">Microsome membrane</location>
        <topology evidence="3">Peripheral membrane protein</topology>
    </subcellularLocation>
</comment>
<dbReference type="Gene3D" id="1.10.630.10">
    <property type="entry name" value="Cytochrome P450"/>
    <property type="match status" value="1"/>
</dbReference>
<evidence type="ECO:0000256" key="2">
    <source>
        <dbReference type="ARBA" id="ARBA00003690"/>
    </source>
</evidence>
<evidence type="ECO:0000256" key="4">
    <source>
        <dbReference type="ARBA" id="ARBA00004406"/>
    </source>
</evidence>
<keyword evidence="12" id="KW-0503">Monooxygenase</keyword>
<gene>
    <name evidence="14" type="ORF">ALC57_05133</name>
</gene>
<dbReference type="InterPro" id="IPR050196">
    <property type="entry name" value="Cytochrome_P450_Monoox"/>
</dbReference>
<evidence type="ECO:0000256" key="13">
    <source>
        <dbReference type="ARBA" id="ARBA00023136"/>
    </source>
</evidence>
<evidence type="ECO:0000256" key="3">
    <source>
        <dbReference type="ARBA" id="ARBA00004174"/>
    </source>
</evidence>
<evidence type="ECO:0000313" key="14">
    <source>
        <dbReference type="EMBL" id="KYN22464.1"/>
    </source>
</evidence>
<keyword evidence="11" id="KW-0408">Iron</keyword>
<comment type="similarity">
    <text evidence="5">Belongs to the cytochrome P450 family.</text>
</comment>
<name>A0A151JBH4_9HYME</name>
<dbReference type="PANTHER" id="PTHR24291:SF189">
    <property type="entry name" value="CYTOCHROME P450 4C3-RELATED"/>
    <property type="match status" value="1"/>
</dbReference>
<dbReference type="Proteomes" id="UP000078492">
    <property type="component" value="Unassembled WGS sequence"/>
</dbReference>
<dbReference type="GO" id="GO:0020037">
    <property type="term" value="F:heme binding"/>
    <property type="evidence" value="ECO:0007669"/>
    <property type="project" value="InterPro"/>
</dbReference>
<keyword evidence="13" id="KW-0472">Membrane</keyword>
<evidence type="ECO:0000256" key="1">
    <source>
        <dbReference type="ARBA" id="ARBA00001971"/>
    </source>
</evidence>
<dbReference type="Pfam" id="PF00067">
    <property type="entry name" value="p450"/>
    <property type="match status" value="1"/>
</dbReference>
<dbReference type="GO" id="GO:0005789">
    <property type="term" value="C:endoplasmic reticulum membrane"/>
    <property type="evidence" value="ECO:0007669"/>
    <property type="project" value="UniProtKB-SubCell"/>
</dbReference>
<comment type="cofactor">
    <cofactor evidence="1">
        <name>heme</name>
        <dbReference type="ChEBI" id="CHEBI:30413"/>
    </cofactor>
</comment>
<evidence type="ECO:0000256" key="11">
    <source>
        <dbReference type="ARBA" id="ARBA00023004"/>
    </source>
</evidence>
<dbReference type="InterPro" id="IPR036396">
    <property type="entry name" value="Cyt_P450_sf"/>
</dbReference>
<organism evidence="14 15">
    <name type="scientific">Trachymyrmex cornetzi</name>
    <dbReference type="NCBI Taxonomy" id="471704"/>
    <lineage>
        <taxon>Eukaryota</taxon>
        <taxon>Metazoa</taxon>
        <taxon>Ecdysozoa</taxon>
        <taxon>Arthropoda</taxon>
        <taxon>Hexapoda</taxon>
        <taxon>Insecta</taxon>
        <taxon>Pterygota</taxon>
        <taxon>Neoptera</taxon>
        <taxon>Endopterygota</taxon>
        <taxon>Hymenoptera</taxon>
        <taxon>Apocrita</taxon>
        <taxon>Aculeata</taxon>
        <taxon>Formicoidea</taxon>
        <taxon>Formicidae</taxon>
        <taxon>Myrmicinae</taxon>
        <taxon>Trachymyrmex</taxon>
    </lineage>
</organism>
<evidence type="ECO:0000256" key="10">
    <source>
        <dbReference type="ARBA" id="ARBA00023002"/>
    </source>
</evidence>
<evidence type="ECO:0000256" key="5">
    <source>
        <dbReference type="ARBA" id="ARBA00010617"/>
    </source>
</evidence>
<keyword evidence="7" id="KW-0479">Metal-binding</keyword>
<dbReference type="SUPFAM" id="SSF48264">
    <property type="entry name" value="Cytochrome P450"/>
    <property type="match status" value="1"/>
</dbReference>
<dbReference type="STRING" id="471704.A0A151JBH4"/>
<dbReference type="EMBL" id="KQ979138">
    <property type="protein sequence ID" value="KYN22464.1"/>
    <property type="molecule type" value="Genomic_DNA"/>
</dbReference>
<feature type="non-terminal residue" evidence="14">
    <location>
        <position position="1"/>
    </location>
</feature>
<accession>A0A151JBH4</accession>
<keyword evidence="8" id="KW-0256">Endoplasmic reticulum</keyword>
<comment type="function">
    <text evidence="2">May be involved in the metabolism of insect hormones and in the breakdown of synthetic insecticides.</text>
</comment>
<evidence type="ECO:0000256" key="12">
    <source>
        <dbReference type="ARBA" id="ARBA00023033"/>
    </source>
</evidence>
<dbReference type="GO" id="GO:0005506">
    <property type="term" value="F:iron ion binding"/>
    <property type="evidence" value="ECO:0007669"/>
    <property type="project" value="InterPro"/>
</dbReference>
<dbReference type="PANTHER" id="PTHR24291">
    <property type="entry name" value="CYTOCHROME P450 FAMILY 4"/>
    <property type="match status" value="1"/>
</dbReference>
<evidence type="ECO:0000256" key="9">
    <source>
        <dbReference type="ARBA" id="ARBA00022848"/>
    </source>
</evidence>
<evidence type="ECO:0000256" key="7">
    <source>
        <dbReference type="ARBA" id="ARBA00022723"/>
    </source>
</evidence>
<evidence type="ECO:0000256" key="6">
    <source>
        <dbReference type="ARBA" id="ARBA00022617"/>
    </source>
</evidence>
<proteinExistence type="inferred from homology"/>
<keyword evidence="10" id="KW-0560">Oxidoreductase</keyword>
<dbReference type="InterPro" id="IPR001128">
    <property type="entry name" value="Cyt_P450"/>
</dbReference>
<keyword evidence="15" id="KW-1185">Reference proteome</keyword>
<protein>
    <submittedName>
        <fullName evidence="14">Cytochrome P450 4C1</fullName>
    </submittedName>
</protein>
<keyword evidence="9" id="KW-0492">Microsome</keyword>
<evidence type="ECO:0000313" key="15">
    <source>
        <dbReference type="Proteomes" id="UP000078492"/>
    </source>
</evidence>
<reference evidence="14 15" key="1">
    <citation type="submission" date="2015-09" db="EMBL/GenBank/DDBJ databases">
        <title>Trachymyrmex cornetzi WGS genome.</title>
        <authorList>
            <person name="Nygaard S."/>
            <person name="Hu H."/>
            <person name="Boomsma J."/>
            <person name="Zhang G."/>
        </authorList>
    </citation>
    <scope>NUCLEOTIDE SEQUENCE [LARGE SCALE GENOMIC DNA]</scope>
    <source>
        <strain evidence="14">Tcor2-1</strain>
        <tissue evidence="14">Whole body</tissue>
    </source>
</reference>